<reference evidence="4" key="1">
    <citation type="submission" date="2022-03" db="EMBL/GenBank/DDBJ databases">
        <authorList>
            <person name="Martin H S."/>
        </authorList>
    </citation>
    <scope>NUCLEOTIDE SEQUENCE</scope>
</reference>
<dbReference type="InterPro" id="IPR050836">
    <property type="entry name" value="SDS22/Internalin_LRR"/>
</dbReference>
<dbReference type="Gene3D" id="3.80.10.10">
    <property type="entry name" value="Ribonuclease Inhibitor"/>
    <property type="match status" value="1"/>
</dbReference>
<dbReference type="Pfam" id="PF12799">
    <property type="entry name" value="LRR_4"/>
    <property type="match status" value="1"/>
</dbReference>
<evidence type="ECO:0000256" key="1">
    <source>
        <dbReference type="ARBA" id="ARBA00022614"/>
    </source>
</evidence>
<dbReference type="InterPro" id="IPR001611">
    <property type="entry name" value="Leu-rich_rpt"/>
</dbReference>
<dbReference type="InterPro" id="IPR025875">
    <property type="entry name" value="Leu-rich_rpt_4"/>
</dbReference>
<dbReference type="PANTHER" id="PTHR46652:SF8">
    <property type="entry name" value="LEUCINE RICH REPEAT CONTAINING 23"/>
    <property type="match status" value="1"/>
</dbReference>
<feature type="compositionally biased region" description="Acidic residues" evidence="3">
    <location>
        <begin position="12"/>
        <end position="22"/>
    </location>
</feature>
<proteinExistence type="predicted"/>
<evidence type="ECO:0000313" key="5">
    <source>
        <dbReference type="Proteomes" id="UP000837857"/>
    </source>
</evidence>
<gene>
    <name evidence="4" type="ORF">IPOD504_LOCUS16111</name>
</gene>
<dbReference type="InterPro" id="IPR032675">
    <property type="entry name" value="LRR_dom_sf"/>
</dbReference>
<sequence>MLKSRFNITEKEEAEEQEEYESQSEPSVSRRAEEAVQEFEHLEIRLERKLNRSEVSVRLGHLGKTADGDGYAYLKATCTGMGLTDIRALAAFEHLQFVDVSDNLLTIEALQVVTKLPFLVLLHADRNRLSSASLARSRYLQVVILNHNNIRSVHDVHQPELSTLEVGYNKVEKIEFNSRMPTLKCLDFRYNLIADVSNLDFPNLDSLYLAGNKITSLAGIERLTNLRILHMRNNPIALLNGFDQTLAKLQYINLRNCKVATLKQIRKLQVRI</sequence>
<accession>A0ABN8J5A6</accession>
<dbReference type="SMART" id="SM00365">
    <property type="entry name" value="LRR_SD22"/>
    <property type="match status" value="3"/>
</dbReference>
<dbReference type="PANTHER" id="PTHR46652">
    <property type="entry name" value="LEUCINE-RICH REPEAT AND IQ DOMAIN-CONTAINING PROTEIN 1-RELATED"/>
    <property type="match status" value="1"/>
</dbReference>
<dbReference type="Proteomes" id="UP000837857">
    <property type="component" value="Chromosome 7"/>
</dbReference>
<organism evidence="4 5">
    <name type="scientific">Iphiclides podalirius</name>
    <name type="common">scarce swallowtail</name>
    <dbReference type="NCBI Taxonomy" id="110791"/>
    <lineage>
        <taxon>Eukaryota</taxon>
        <taxon>Metazoa</taxon>
        <taxon>Ecdysozoa</taxon>
        <taxon>Arthropoda</taxon>
        <taxon>Hexapoda</taxon>
        <taxon>Insecta</taxon>
        <taxon>Pterygota</taxon>
        <taxon>Neoptera</taxon>
        <taxon>Endopterygota</taxon>
        <taxon>Lepidoptera</taxon>
        <taxon>Glossata</taxon>
        <taxon>Ditrysia</taxon>
        <taxon>Papilionoidea</taxon>
        <taxon>Papilionidae</taxon>
        <taxon>Papilioninae</taxon>
        <taxon>Iphiclides</taxon>
    </lineage>
</organism>
<keyword evidence="1" id="KW-0433">Leucine-rich repeat</keyword>
<keyword evidence="5" id="KW-1185">Reference proteome</keyword>
<evidence type="ECO:0000256" key="3">
    <source>
        <dbReference type="SAM" id="MobiDB-lite"/>
    </source>
</evidence>
<protein>
    <recommendedName>
        <fullName evidence="6">Leucine-rich repeat-containing protein 23</fullName>
    </recommendedName>
</protein>
<feature type="non-terminal residue" evidence="4">
    <location>
        <position position="272"/>
    </location>
</feature>
<name>A0ABN8J5A6_9NEOP</name>
<evidence type="ECO:0000313" key="4">
    <source>
        <dbReference type="EMBL" id="CAH2074512.1"/>
    </source>
</evidence>
<keyword evidence="2" id="KW-0677">Repeat</keyword>
<dbReference type="SUPFAM" id="SSF52058">
    <property type="entry name" value="L domain-like"/>
    <property type="match status" value="1"/>
</dbReference>
<dbReference type="PROSITE" id="PS51450">
    <property type="entry name" value="LRR"/>
    <property type="match status" value="1"/>
</dbReference>
<dbReference type="EMBL" id="OW152819">
    <property type="protein sequence ID" value="CAH2074512.1"/>
    <property type="molecule type" value="Genomic_DNA"/>
</dbReference>
<feature type="region of interest" description="Disordered" evidence="3">
    <location>
        <begin position="1"/>
        <end position="32"/>
    </location>
</feature>
<evidence type="ECO:0000256" key="2">
    <source>
        <dbReference type="ARBA" id="ARBA00022737"/>
    </source>
</evidence>
<evidence type="ECO:0008006" key="6">
    <source>
        <dbReference type="Google" id="ProtNLM"/>
    </source>
</evidence>